<keyword evidence="4" id="KW-1133">Transmembrane helix</keyword>
<dbReference type="PANTHER" id="PTHR32322:SF2">
    <property type="entry name" value="EAMA DOMAIN-CONTAINING PROTEIN"/>
    <property type="match status" value="1"/>
</dbReference>
<dbReference type="InterPro" id="IPR000620">
    <property type="entry name" value="EamA_dom"/>
</dbReference>
<proteinExistence type="inferred from homology"/>
<dbReference type="AlphaFoldDB" id="A0A6I3S2E2"/>
<name>A0A6I3S2E2_9BURK</name>
<evidence type="ECO:0000256" key="2">
    <source>
        <dbReference type="ARBA" id="ARBA00007362"/>
    </source>
</evidence>
<sequence>MNKTLKGMAMAGLAAVFWGSMGVAGQYLLQNCHFTPMDLISIRMLLAGSIFVGIEFFLLKKGALKVFETKQNIIDLIIYTLTIIGTQLTFFVCIQYANAPFAAVLTATVPLWIMIFMVVFQHKRLTVKEVFCGLVAVAGVVLVVTGGSFKNFNVSGIGFWAGIGSGITGAFYVLLPQKFIARVGSGLATSWALLLTGVTVTLFSHFWNEPLDWTVYSILAYAFIVLFGTIAAFWLFQAAAEIIPADIAGMMETFDPVAATLLSMIFLGVSVNSWECIGGALILGAVAFLAVPSKHPFLIHYSRKARASFSQTDKD</sequence>
<comment type="similarity">
    <text evidence="2">Belongs to the EamA transporter family.</text>
</comment>
<organism evidence="7 8">
    <name type="scientific">Parasutterella excrementihominis</name>
    <dbReference type="NCBI Taxonomy" id="487175"/>
    <lineage>
        <taxon>Bacteria</taxon>
        <taxon>Pseudomonadati</taxon>
        <taxon>Pseudomonadota</taxon>
        <taxon>Betaproteobacteria</taxon>
        <taxon>Burkholderiales</taxon>
        <taxon>Sutterellaceae</taxon>
        <taxon>Parasutterella</taxon>
    </lineage>
</organism>
<evidence type="ECO:0000256" key="4">
    <source>
        <dbReference type="ARBA" id="ARBA00022989"/>
    </source>
</evidence>
<dbReference type="InterPro" id="IPR037185">
    <property type="entry name" value="EmrE-like"/>
</dbReference>
<dbReference type="GO" id="GO:0016020">
    <property type="term" value="C:membrane"/>
    <property type="evidence" value="ECO:0007669"/>
    <property type="project" value="UniProtKB-SubCell"/>
</dbReference>
<comment type="caution">
    <text evidence="7">The sequence shown here is derived from an EMBL/GenBank/DDBJ whole genome shotgun (WGS) entry which is preliminary data.</text>
</comment>
<gene>
    <name evidence="7" type="ORF">GMD42_08585</name>
</gene>
<feature type="domain" description="EamA" evidence="6">
    <location>
        <begin position="157"/>
        <end position="289"/>
    </location>
</feature>
<evidence type="ECO:0000313" key="7">
    <source>
        <dbReference type="EMBL" id="MTU43676.1"/>
    </source>
</evidence>
<comment type="subcellular location">
    <subcellularLocation>
        <location evidence="1">Membrane</location>
        <topology evidence="1">Multi-pass membrane protein</topology>
    </subcellularLocation>
</comment>
<keyword evidence="3" id="KW-0812">Transmembrane</keyword>
<dbReference type="InterPro" id="IPR050638">
    <property type="entry name" value="AA-Vitamin_Transporters"/>
</dbReference>
<dbReference type="Proteomes" id="UP000462362">
    <property type="component" value="Unassembled WGS sequence"/>
</dbReference>
<evidence type="ECO:0000256" key="1">
    <source>
        <dbReference type="ARBA" id="ARBA00004141"/>
    </source>
</evidence>
<evidence type="ECO:0000259" key="6">
    <source>
        <dbReference type="Pfam" id="PF00892"/>
    </source>
</evidence>
<dbReference type="EMBL" id="WNCL01000026">
    <property type="protein sequence ID" value="MTU43676.1"/>
    <property type="molecule type" value="Genomic_DNA"/>
</dbReference>
<dbReference type="Pfam" id="PF00892">
    <property type="entry name" value="EamA"/>
    <property type="match status" value="2"/>
</dbReference>
<evidence type="ECO:0000313" key="8">
    <source>
        <dbReference type="Proteomes" id="UP000462362"/>
    </source>
</evidence>
<dbReference type="SUPFAM" id="SSF103481">
    <property type="entry name" value="Multidrug resistance efflux transporter EmrE"/>
    <property type="match status" value="2"/>
</dbReference>
<feature type="domain" description="EamA" evidence="6">
    <location>
        <begin position="6"/>
        <end position="144"/>
    </location>
</feature>
<dbReference type="RefSeq" id="WP_155165981.1">
    <property type="nucleotide sequence ID" value="NZ_CALXOM010000031.1"/>
</dbReference>
<evidence type="ECO:0000256" key="5">
    <source>
        <dbReference type="ARBA" id="ARBA00023136"/>
    </source>
</evidence>
<dbReference type="PANTHER" id="PTHR32322">
    <property type="entry name" value="INNER MEMBRANE TRANSPORTER"/>
    <property type="match status" value="1"/>
</dbReference>
<accession>A0A6I3S2E2</accession>
<keyword evidence="5" id="KW-0472">Membrane</keyword>
<reference evidence="7 8" key="1">
    <citation type="journal article" date="2019" name="Nat. Med.">
        <title>A library of human gut bacterial isolates paired with longitudinal multiomics data enables mechanistic microbiome research.</title>
        <authorList>
            <person name="Poyet M."/>
            <person name="Groussin M."/>
            <person name="Gibbons S.M."/>
            <person name="Avila-Pacheco J."/>
            <person name="Jiang X."/>
            <person name="Kearney S.M."/>
            <person name="Perrotta A.R."/>
            <person name="Berdy B."/>
            <person name="Zhao S."/>
            <person name="Lieberman T.D."/>
            <person name="Swanson P.K."/>
            <person name="Smith M."/>
            <person name="Roesemann S."/>
            <person name="Alexander J.E."/>
            <person name="Rich S.A."/>
            <person name="Livny J."/>
            <person name="Vlamakis H."/>
            <person name="Clish C."/>
            <person name="Bullock K."/>
            <person name="Deik A."/>
            <person name="Scott J."/>
            <person name="Pierce K.A."/>
            <person name="Xavier R.J."/>
            <person name="Alm E.J."/>
        </authorList>
    </citation>
    <scope>NUCLEOTIDE SEQUENCE [LARGE SCALE GENOMIC DNA]</scope>
    <source>
        <strain evidence="7 8">BIOML-A2</strain>
    </source>
</reference>
<evidence type="ECO:0000256" key="3">
    <source>
        <dbReference type="ARBA" id="ARBA00022692"/>
    </source>
</evidence>
<protein>
    <submittedName>
        <fullName evidence="7">EamA family transporter</fullName>
    </submittedName>
</protein>